<organism evidence="6 7">
    <name type="scientific">Shewanella litorisediminis</name>
    <dbReference type="NCBI Taxonomy" id="1173586"/>
    <lineage>
        <taxon>Bacteria</taxon>
        <taxon>Pseudomonadati</taxon>
        <taxon>Pseudomonadota</taxon>
        <taxon>Gammaproteobacteria</taxon>
        <taxon>Alteromonadales</taxon>
        <taxon>Shewanellaceae</taxon>
        <taxon>Shewanella</taxon>
    </lineage>
</organism>
<comment type="subcellular location">
    <subcellularLocation>
        <location evidence="1 5">Cytoplasm</location>
    </subcellularLocation>
</comment>
<keyword evidence="3 5" id="KW-0378">Hydrolase</keyword>
<dbReference type="PIRSF" id="PIRSF006305">
    <property type="entry name" value="Maf"/>
    <property type="match status" value="1"/>
</dbReference>
<comment type="cofactor">
    <cofactor evidence="5">
        <name>a divalent metal cation</name>
        <dbReference type="ChEBI" id="CHEBI:60240"/>
    </cofactor>
</comment>
<keyword evidence="4 5" id="KW-0546">Nucleotide metabolism</keyword>
<evidence type="ECO:0000256" key="3">
    <source>
        <dbReference type="ARBA" id="ARBA00022801"/>
    </source>
</evidence>
<evidence type="ECO:0000256" key="5">
    <source>
        <dbReference type="HAMAP-Rule" id="MF_00528"/>
    </source>
</evidence>
<comment type="function">
    <text evidence="5">Nucleoside triphosphate pyrophosphatase that hydrolyzes 7-methyl-GTP (m(7)GTP). May have a dual role in cell division arrest and in preventing the incorporation of modified nucleotides into cellular nucleic acids.</text>
</comment>
<evidence type="ECO:0000313" key="7">
    <source>
        <dbReference type="Proteomes" id="UP000596252"/>
    </source>
</evidence>
<dbReference type="Pfam" id="PF02545">
    <property type="entry name" value="Maf"/>
    <property type="match status" value="1"/>
</dbReference>
<dbReference type="InterPro" id="IPR003697">
    <property type="entry name" value="Maf-like"/>
</dbReference>
<name>A0ABX7FZ16_9GAMM</name>
<feature type="active site" description="Proton acceptor" evidence="5">
    <location>
        <position position="70"/>
    </location>
</feature>
<evidence type="ECO:0000256" key="2">
    <source>
        <dbReference type="ARBA" id="ARBA00022490"/>
    </source>
</evidence>
<protein>
    <recommendedName>
        <fullName evidence="5">7-methyl-GTP pyrophosphatase</fullName>
        <shortName evidence="5">m(7)GTP pyrophosphatase</shortName>
        <ecNumber evidence="5">3.6.1.-</ecNumber>
    </recommendedName>
</protein>
<evidence type="ECO:0000256" key="4">
    <source>
        <dbReference type="ARBA" id="ARBA00023080"/>
    </source>
</evidence>
<dbReference type="CDD" id="cd00555">
    <property type="entry name" value="Maf"/>
    <property type="match status" value="1"/>
</dbReference>
<dbReference type="EC" id="3.6.1.-" evidence="5"/>
<dbReference type="Gene3D" id="3.90.950.10">
    <property type="match status" value="1"/>
</dbReference>
<dbReference type="InterPro" id="IPR029001">
    <property type="entry name" value="ITPase-like_fam"/>
</dbReference>
<proteinExistence type="inferred from homology"/>
<dbReference type="NCBIfam" id="TIGR00172">
    <property type="entry name" value="maf"/>
    <property type="match status" value="1"/>
</dbReference>
<dbReference type="PANTHER" id="PTHR43213">
    <property type="entry name" value="BIFUNCTIONAL DTTP/UTP PYROPHOSPHATASE/METHYLTRANSFERASE PROTEIN-RELATED"/>
    <property type="match status" value="1"/>
</dbReference>
<comment type="catalytic activity">
    <reaction evidence="5">
        <text>N(7)-methyl-GTP + H2O = N(7)-methyl-GMP + diphosphate + H(+)</text>
        <dbReference type="Rhea" id="RHEA:58744"/>
        <dbReference type="ChEBI" id="CHEBI:15377"/>
        <dbReference type="ChEBI" id="CHEBI:15378"/>
        <dbReference type="ChEBI" id="CHEBI:33019"/>
        <dbReference type="ChEBI" id="CHEBI:58285"/>
        <dbReference type="ChEBI" id="CHEBI:87133"/>
    </reaction>
</comment>
<reference evidence="6 7" key="1">
    <citation type="journal article" date="2012" name="Antonie Van Leeuwenhoek">
        <title>Shewanella litorisediminis sp. nov., a gammaproteobacterium isolated from a tidal flat sediment.</title>
        <authorList>
            <person name="Lee M.H."/>
            <person name="Yoon J.H."/>
        </authorList>
    </citation>
    <scope>NUCLEOTIDE SEQUENCE [LARGE SCALE GENOMIC DNA]</scope>
    <source>
        <strain evidence="6 7">SMK1-12</strain>
    </source>
</reference>
<gene>
    <name evidence="6" type="primary">maf</name>
    <name evidence="6" type="ORF">JQC75_10155</name>
</gene>
<feature type="site" description="Important for substrate specificity" evidence="5">
    <location>
        <position position="12"/>
    </location>
</feature>
<feature type="site" description="Important for substrate specificity" evidence="5">
    <location>
        <position position="71"/>
    </location>
</feature>
<dbReference type="EMBL" id="CP069213">
    <property type="protein sequence ID" value="QRH00274.1"/>
    <property type="molecule type" value="Genomic_DNA"/>
</dbReference>
<keyword evidence="7" id="KW-1185">Reference proteome</keyword>
<dbReference type="PANTHER" id="PTHR43213:SF10">
    <property type="entry name" value="7-METHYL-GTP PYROPHOSPHATASE"/>
    <property type="match status" value="1"/>
</dbReference>
<keyword evidence="2 5" id="KW-0963">Cytoplasm</keyword>
<feature type="site" description="Important for substrate specificity" evidence="5">
    <location>
        <position position="155"/>
    </location>
</feature>
<comment type="caution">
    <text evidence="5">Lacks conserved residue(s) required for the propagation of feature annotation.</text>
</comment>
<dbReference type="HAMAP" id="MF_00528">
    <property type="entry name" value="Maf"/>
    <property type="match status" value="1"/>
</dbReference>
<sequence>MRPLILASTSPFRAALLEKLGLPFQAMAPHTDETPLPGESAIALTERLAIAKARALASDVPANALIIGSDQVAVVDGHIVGKPLSEENAVRQLKAQRGKSIVFYTALALHDVENDSTLSLVEPFTVHFRDLSDDEIVQYVKKEQPLWCAGSFKSEGLGICLFERLEGRDPNTLVGLPLIALVDLLKQSGLCVLTGPERTCPA</sequence>
<comment type="similarity">
    <text evidence="5">Belongs to the Maf family. YceF subfamily.</text>
</comment>
<dbReference type="SUPFAM" id="SSF52972">
    <property type="entry name" value="ITPase-like"/>
    <property type="match status" value="1"/>
</dbReference>
<dbReference type="Proteomes" id="UP000596252">
    <property type="component" value="Chromosome"/>
</dbReference>
<accession>A0ABX7FZ16</accession>
<evidence type="ECO:0000256" key="1">
    <source>
        <dbReference type="ARBA" id="ARBA00004496"/>
    </source>
</evidence>
<dbReference type="RefSeq" id="WP_203324006.1">
    <property type="nucleotide sequence ID" value="NZ_CP069213.1"/>
</dbReference>
<evidence type="ECO:0000313" key="6">
    <source>
        <dbReference type="EMBL" id="QRH00274.1"/>
    </source>
</evidence>